<dbReference type="PaxDb" id="6239-C05C8.1a"/>
<dbReference type="eggNOG" id="KOG3864">
    <property type="taxonomic scope" value="Eukaryota"/>
</dbReference>
<dbReference type="SUPFAM" id="SSF52047">
    <property type="entry name" value="RNI-like"/>
    <property type="match status" value="1"/>
</dbReference>
<evidence type="ECO:0000313" key="1">
    <source>
        <dbReference type="EMBL" id="CCD63087.1"/>
    </source>
</evidence>
<dbReference type="InterPro" id="IPR006553">
    <property type="entry name" value="Leu-rich_rpt_Cys-con_subtyp"/>
</dbReference>
<name>O16314_CAEEL</name>
<dbReference type="FunCoup" id="O16314">
    <property type="interactions" value="1377"/>
</dbReference>
<dbReference type="MINT" id="O16314"/>
<dbReference type="UCSC" id="C05C8.1a">
    <property type="organism name" value="c. elegans"/>
</dbReference>
<dbReference type="AlphaFoldDB" id="O16314"/>
<protein>
    <submittedName>
        <fullName evidence="1">ATP synthase subunit s, mitochondrial</fullName>
    </submittedName>
</protein>
<dbReference type="RefSeq" id="NP_504842.1">
    <property type="nucleotide sequence ID" value="NM_072441.7"/>
</dbReference>
<dbReference type="OrthoDB" id="5859291at2759"/>
<dbReference type="AGR" id="WB:WBGene00015460"/>
<dbReference type="SMART" id="SM00367">
    <property type="entry name" value="LRR_CC"/>
    <property type="match status" value="2"/>
</dbReference>
<dbReference type="PeptideAtlas" id="O16314"/>
<dbReference type="HOGENOM" id="CLU_100746_0_0_1"/>
<dbReference type="OMA" id="IFDMLYV"/>
<proteinExistence type="evidence at protein level"/>
<dbReference type="STRING" id="6239.C05C8.1a.1"/>
<evidence type="ECO:0000313" key="3">
    <source>
        <dbReference type="WormBase" id="C05C8.1a"/>
    </source>
</evidence>
<dbReference type="PhylomeDB" id="O16314"/>
<dbReference type="WormBase" id="C05C8.1a">
    <property type="protein sequence ID" value="CE29480"/>
    <property type="gene ID" value="WBGene00015460"/>
</dbReference>
<reference evidence="1 2" key="1">
    <citation type="journal article" date="1998" name="Science">
        <title>Genome sequence of the nematode C. elegans: a platform for investigating biology.</title>
        <authorList>
            <consortium name="The C. elegans sequencing consortium"/>
            <person name="Sulson J.E."/>
            <person name="Waterston R."/>
        </authorList>
    </citation>
    <scope>NUCLEOTIDE SEQUENCE [LARGE SCALE GENOMIC DNA]</scope>
    <source>
        <strain evidence="1 2">Bristol N2</strain>
    </source>
</reference>
<accession>O16314</accession>
<keyword evidence="2" id="KW-1185">Reference proteome</keyword>
<dbReference type="SMR" id="O16314"/>
<evidence type="ECO:0000313" key="2">
    <source>
        <dbReference type="Proteomes" id="UP000001940"/>
    </source>
</evidence>
<sequence length="200" mass="22772">MSIRKIQEKFTQALGQHNIPGLRWVLEGFNNYDVQRVKEVGADRAAAEWIVRCGGSIKFNQIAETFEDYNCLVKRTAQLDPRLSQDNVTLETIRAVNASVTGFGCRHFEGLTGIKSVYFIKCKNLHDFGLEYMGNHVGGHLKTLHIEECRRITEFGLEHLTKFSALDKLVLRNLKSVHGKEKVQEKLRGALPKTDIQFEV</sequence>
<evidence type="ECO:0007829" key="4">
    <source>
        <dbReference type="PeptideAtlas" id="O16314"/>
    </source>
</evidence>
<dbReference type="InterPro" id="IPR032675">
    <property type="entry name" value="LRR_dom_sf"/>
</dbReference>
<dbReference type="ExpressionAtlas" id="O16314">
    <property type="expression patterns" value="baseline and differential"/>
</dbReference>
<dbReference type="Proteomes" id="UP000001940">
    <property type="component" value="Chromosome V"/>
</dbReference>
<keyword evidence="4" id="KW-1267">Proteomics identification</keyword>
<dbReference type="Bgee" id="WBGene00015460">
    <property type="expression patterns" value="Expressed in germ line (C elegans) and 4 other cell types or tissues"/>
</dbReference>
<organism evidence="1 2">
    <name type="scientific">Caenorhabditis elegans</name>
    <dbReference type="NCBI Taxonomy" id="6239"/>
    <lineage>
        <taxon>Eukaryota</taxon>
        <taxon>Metazoa</taxon>
        <taxon>Ecdysozoa</taxon>
        <taxon>Nematoda</taxon>
        <taxon>Chromadorea</taxon>
        <taxon>Rhabditida</taxon>
        <taxon>Rhabditina</taxon>
        <taxon>Rhabditomorpha</taxon>
        <taxon>Rhabditoidea</taxon>
        <taxon>Rhabditidae</taxon>
        <taxon>Peloderinae</taxon>
        <taxon>Caenorhabditis</taxon>
    </lineage>
</organism>
<gene>
    <name evidence="1 3" type="ORF">C05C8.1</name>
    <name evidence="1" type="ORF">CELE_C05C8.1</name>
</gene>
<dbReference type="CTD" id="179119"/>
<dbReference type="Gene3D" id="3.80.10.10">
    <property type="entry name" value="Ribonuclease Inhibitor"/>
    <property type="match status" value="1"/>
</dbReference>
<dbReference type="IntAct" id="O16314">
    <property type="interactions" value="2"/>
</dbReference>
<dbReference type="InParanoid" id="O16314"/>
<dbReference type="GeneID" id="179119"/>
<dbReference type="EMBL" id="BX284605">
    <property type="protein sequence ID" value="CCD63087.1"/>
    <property type="molecule type" value="Genomic_DNA"/>
</dbReference>